<evidence type="ECO:0000313" key="2">
    <source>
        <dbReference type="EMBL" id="JAT59488.1"/>
    </source>
</evidence>
<feature type="compositionally biased region" description="Low complexity" evidence="1">
    <location>
        <begin position="152"/>
        <end position="172"/>
    </location>
</feature>
<accession>A0A1D1YXW9</accession>
<proteinExistence type="predicted"/>
<protein>
    <submittedName>
        <fullName evidence="2">Putative surface cell antigen sca1</fullName>
    </submittedName>
</protein>
<feature type="non-terminal residue" evidence="2">
    <location>
        <position position="255"/>
    </location>
</feature>
<feature type="region of interest" description="Disordered" evidence="1">
    <location>
        <begin position="126"/>
        <end position="220"/>
    </location>
</feature>
<dbReference type="AlphaFoldDB" id="A0A1D1YXW9"/>
<organism evidence="2">
    <name type="scientific">Anthurium amnicola</name>
    <dbReference type="NCBI Taxonomy" id="1678845"/>
    <lineage>
        <taxon>Eukaryota</taxon>
        <taxon>Viridiplantae</taxon>
        <taxon>Streptophyta</taxon>
        <taxon>Embryophyta</taxon>
        <taxon>Tracheophyta</taxon>
        <taxon>Spermatophyta</taxon>
        <taxon>Magnoliopsida</taxon>
        <taxon>Liliopsida</taxon>
        <taxon>Araceae</taxon>
        <taxon>Pothoideae</taxon>
        <taxon>Potheae</taxon>
        <taxon>Anthurium</taxon>
    </lineage>
</organism>
<reference evidence="2" key="1">
    <citation type="submission" date="2015-07" db="EMBL/GenBank/DDBJ databases">
        <title>Transcriptome Assembly of Anthurium amnicola.</title>
        <authorList>
            <person name="Suzuki J."/>
        </authorList>
    </citation>
    <scope>NUCLEOTIDE SEQUENCE</scope>
</reference>
<sequence>HRGHHPLPAAAVRRRTETLTPPASSRKGRRGAGREMAGKRMQGRPSPSVVNRGLLFKRIREVEPVVDTYDVGAVVACLRELHHDYRSKKLQPFTHCVQQALEEHCHHPRRRQQGKHREGWPGEEEVLLEGTQPPPSPGSSRGLKRLRRPLVSPARSSSTPTSSTSSPSSAPAEWEDGDDDAVFEAKVEPEFDLTKSALRERYGKGGQPPADGCGGKVEADLQEENALDSKLRRTAELVGRTAVASSVPPVRGETG</sequence>
<dbReference type="EMBL" id="GDJX01008448">
    <property type="protein sequence ID" value="JAT59488.1"/>
    <property type="molecule type" value="Transcribed_RNA"/>
</dbReference>
<feature type="non-terminal residue" evidence="2">
    <location>
        <position position="1"/>
    </location>
</feature>
<evidence type="ECO:0000256" key="1">
    <source>
        <dbReference type="SAM" id="MobiDB-lite"/>
    </source>
</evidence>
<gene>
    <name evidence="2" type="primary">sca1_1</name>
    <name evidence="2" type="ORF">g.109078</name>
</gene>
<feature type="compositionally biased region" description="Acidic residues" evidence="1">
    <location>
        <begin position="173"/>
        <end position="182"/>
    </location>
</feature>
<feature type="region of interest" description="Disordered" evidence="1">
    <location>
        <begin position="1"/>
        <end position="49"/>
    </location>
</feature>
<name>A0A1D1YXW9_9ARAE</name>
<feature type="compositionally biased region" description="Basic and acidic residues" evidence="1">
    <location>
        <begin position="183"/>
        <end position="203"/>
    </location>
</feature>